<evidence type="ECO:0000256" key="8">
    <source>
        <dbReference type="SAM" id="Phobius"/>
    </source>
</evidence>
<evidence type="ECO:0000256" key="2">
    <source>
        <dbReference type="ARBA" id="ARBA00008873"/>
    </source>
</evidence>
<evidence type="ECO:0000256" key="3">
    <source>
        <dbReference type="ARBA" id="ARBA00022448"/>
    </source>
</evidence>
<evidence type="ECO:0000256" key="5">
    <source>
        <dbReference type="ARBA" id="ARBA00022833"/>
    </source>
</evidence>
<evidence type="ECO:0000256" key="6">
    <source>
        <dbReference type="ARBA" id="ARBA00022989"/>
    </source>
</evidence>
<evidence type="ECO:0000256" key="1">
    <source>
        <dbReference type="ARBA" id="ARBA00004141"/>
    </source>
</evidence>
<dbReference type="EMBL" id="JAHCVI010000003">
    <property type="protein sequence ID" value="KAG7287844.1"/>
    <property type="molecule type" value="Genomic_DNA"/>
</dbReference>
<gene>
    <name evidence="11" type="ORF">NEMBOFW57_007361</name>
</gene>
<feature type="domain" description="Cation efflux protein cytoplasmic" evidence="10">
    <location>
        <begin position="237"/>
        <end position="310"/>
    </location>
</feature>
<dbReference type="PANTHER" id="PTHR45820:SF5">
    <property type="entry name" value="DIFFUSION FACILITATOR FAMILY METAL ION TRANSPORTER, PUTATIVE-RELATED"/>
    <property type="match status" value="1"/>
</dbReference>
<keyword evidence="5" id="KW-0862">Zinc</keyword>
<evidence type="ECO:0000313" key="12">
    <source>
        <dbReference type="Proteomes" id="UP001197093"/>
    </source>
</evidence>
<sequence length="370" mass="39896">MAFRLTDRQKVSLPSKQALNDLVGFVVTLVSIVITDKTEYRQDFSFGWQRARLLGAFFNGAFLLALGVSILLQSVERFISLKEVSEVKLILIMGCVGLGLNIITAAFLHDDESETNFGTEFSTICVHNDHAQSECRARDHAKDHAVVNYHANHRHVSHSIKVPGRDLGMMGALLHVIGDALNNVGVILAAVVIWFTSSPGRFYADPAVGMGISLMILFSAIPLVKHSGEILLQSAPQGVNLSDIKHDIEKIPGITSVHELHVWRLDQRKAIASAHIVVAEPDVADFMAKAKTIRECLHAYGIHSTTLQPELYVPPPRPSAPEPSATPGMGMAGERGGNCAASGGGGAACQIVCGQGRCDHLTCCNTLVQL</sequence>
<dbReference type="Pfam" id="PF16916">
    <property type="entry name" value="ZT_dimer"/>
    <property type="match status" value="1"/>
</dbReference>
<dbReference type="InterPro" id="IPR058533">
    <property type="entry name" value="Cation_efflux_TM"/>
</dbReference>
<keyword evidence="4 8" id="KW-0812">Transmembrane</keyword>
<dbReference type="SUPFAM" id="SSF161111">
    <property type="entry name" value="Cation efflux protein transmembrane domain-like"/>
    <property type="match status" value="1"/>
</dbReference>
<dbReference type="InterPro" id="IPR027469">
    <property type="entry name" value="Cation_efflux_TMD_sf"/>
</dbReference>
<name>A0AAD4EV40_9PEZI</name>
<keyword evidence="12" id="KW-1185">Reference proteome</keyword>
<dbReference type="InterPro" id="IPR027470">
    <property type="entry name" value="Cation_efflux_CTD"/>
</dbReference>
<feature type="transmembrane region" description="Helical" evidence="8">
    <location>
        <begin position="207"/>
        <end position="224"/>
    </location>
</feature>
<dbReference type="SUPFAM" id="SSF160240">
    <property type="entry name" value="Cation efflux protein cytoplasmic domain-like"/>
    <property type="match status" value="1"/>
</dbReference>
<reference evidence="11" key="1">
    <citation type="submission" date="2023-02" db="EMBL/GenBank/DDBJ databases">
        <authorList>
            <person name="Palmer J.M."/>
        </authorList>
    </citation>
    <scope>NUCLEOTIDE SEQUENCE</scope>
    <source>
        <strain evidence="11">FW57</strain>
    </source>
</reference>
<dbReference type="GO" id="GO:0016020">
    <property type="term" value="C:membrane"/>
    <property type="evidence" value="ECO:0007669"/>
    <property type="project" value="UniProtKB-SubCell"/>
</dbReference>
<feature type="transmembrane region" description="Helical" evidence="8">
    <location>
        <begin position="87"/>
        <end position="108"/>
    </location>
</feature>
<dbReference type="InterPro" id="IPR002524">
    <property type="entry name" value="Cation_efflux"/>
</dbReference>
<organism evidence="11 12">
    <name type="scientific">Staphylotrichum longicolle</name>
    <dbReference type="NCBI Taxonomy" id="669026"/>
    <lineage>
        <taxon>Eukaryota</taxon>
        <taxon>Fungi</taxon>
        <taxon>Dikarya</taxon>
        <taxon>Ascomycota</taxon>
        <taxon>Pezizomycotina</taxon>
        <taxon>Sordariomycetes</taxon>
        <taxon>Sordariomycetidae</taxon>
        <taxon>Sordariales</taxon>
        <taxon>Chaetomiaceae</taxon>
        <taxon>Staphylotrichum</taxon>
    </lineage>
</organism>
<feature type="transmembrane region" description="Helical" evidence="8">
    <location>
        <begin position="172"/>
        <end position="195"/>
    </location>
</feature>
<evidence type="ECO:0000313" key="11">
    <source>
        <dbReference type="EMBL" id="KAG7287844.1"/>
    </source>
</evidence>
<proteinExistence type="inferred from homology"/>
<dbReference type="GO" id="GO:0005385">
    <property type="term" value="F:zinc ion transmembrane transporter activity"/>
    <property type="evidence" value="ECO:0007669"/>
    <property type="project" value="TreeGrafter"/>
</dbReference>
<feature type="domain" description="Cation efflux protein transmembrane" evidence="9">
    <location>
        <begin position="19"/>
        <end position="232"/>
    </location>
</feature>
<keyword evidence="6 8" id="KW-1133">Transmembrane helix</keyword>
<evidence type="ECO:0000256" key="7">
    <source>
        <dbReference type="ARBA" id="ARBA00023136"/>
    </source>
</evidence>
<keyword evidence="3" id="KW-0813">Transport</keyword>
<evidence type="ECO:0000259" key="9">
    <source>
        <dbReference type="Pfam" id="PF01545"/>
    </source>
</evidence>
<evidence type="ECO:0000256" key="4">
    <source>
        <dbReference type="ARBA" id="ARBA00022692"/>
    </source>
</evidence>
<evidence type="ECO:0000259" key="10">
    <source>
        <dbReference type="Pfam" id="PF16916"/>
    </source>
</evidence>
<dbReference type="NCBIfam" id="TIGR01297">
    <property type="entry name" value="CDF"/>
    <property type="match status" value="1"/>
</dbReference>
<dbReference type="GO" id="GO:0006882">
    <property type="term" value="P:intracellular zinc ion homeostasis"/>
    <property type="evidence" value="ECO:0007669"/>
    <property type="project" value="TreeGrafter"/>
</dbReference>
<comment type="caution">
    <text evidence="11">The sequence shown here is derived from an EMBL/GenBank/DDBJ whole genome shotgun (WGS) entry which is preliminary data.</text>
</comment>
<dbReference type="Proteomes" id="UP001197093">
    <property type="component" value="Unassembled WGS sequence"/>
</dbReference>
<dbReference type="AlphaFoldDB" id="A0AAD4EV40"/>
<keyword evidence="7 8" id="KW-0472">Membrane</keyword>
<dbReference type="InterPro" id="IPR036837">
    <property type="entry name" value="Cation_efflux_CTD_sf"/>
</dbReference>
<comment type="similarity">
    <text evidence="2">Belongs to the cation diffusion facilitator (CDF) transporter (TC 2.A.4) family. SLC30A subfamily.</text>
</comment>
<dbReference type="Pfam" id="PF01545">
    <property type="entry name" value="Cation_efflux"/>
    <property type="match status" value="1"/>
</dbReference>
<accession>A0AAD4EV40</accession>
<dbReference type="Gene3D" id="1.20.1510.10">
    <property type="entry name" value="Cation efflux protein transmembrane domain"/>
    <property type="match status" value="1"/>
</dbReference>
<protein>
    <submittedName>
        <fullName evidence="11">Uncharacterized protein</fullName>
    </submittedName>
</protein>
<comment type="subcellular location">
    <subcellularLocation>
        <location evidence="1">Membrane</location>
        <topology evidence="1">Multi-pass membrane protein</topology>
    </subcellularLocation>
</comment>
<dbReference type="PANTHER" id="PTHR45820">
    <property type="entry name" value="FI23527P1"/>
    <property type="match status" value="1"/>
</dbReference>
<feature type="transmembrane region" description="Helical" evidence="8">
    <location>
        <begin position="54"/>
        <end position="75"/>
    </location>
</feature>